<dbReference type="Proteomes" id="UP000555411">
    <property type="component" value="Unassembled WGS sequence"/>
</dbReference>
<accession>A0A842I4Q5</accession>
<dbReference type="PANTHER" id="PTHR38340">
    <property type="entry name" value="S-LAYER PROTEIN"/>
    <property type="match status" value="1"/>
</dbReference>
<evidence type="ECO:0000256" key="2">
    <source>
        <dbReference type="ARBA" id="ARBA00022525"/>
    </source>
</evidence>
<dbReference type="AlphaFoldDB" id="A0A842I4Q5"/>
<sequence length="1207" mass="118017">MAVFQGGSANDVITAGAESDYINAGEGNNTVQAGGGTNAVVAGAGNDTVMAGSGDDAISAGEGRNLVEAGEGNNVVSAGAGADTITAGAGNDVVFAGEGSNAVAVGDGRNVVGAGSGADTILSGGGDDVLGAGEGNNSIDAGGGNNTISAGSGSDSIATGAGNDVIAAGEGNNSIAAGDGANVIAAGGGADRITAGSGADVIAAGEGNNSIDAGGGRNIVSAGSGNDSIASGAGDDTIFAGNGNNTVNAGAGNNLIATGFGNNTITTLGGNDTVFGGQGNSLLDTGGGSDLVYGGIGNDVFVHRFGANAGASDFYEGSTGRDTLRLELTQAEWQRADVQADVARFLAHLASATNQSLGLAGLTTPFTFASTGLTVWNIEGFEVVVAGVVLDPRNEAVTARGDLAGTTEDSPAPAIDLLANDLVPDRVASVTLLTPSALGTAGLALSLDGAVQTAVLTFTPGAALQSLREGEVRSETLTYRVTDANGDQATATVTISVTGTNDAPTVSAHAADVVENAVVTGAVTGLDADAGETATLSYALTGAAPEGLSFLPDGRYSFDASGYDALAEGETRVLSVGFVATDVHGAASEPRRLTITLTGTNDAPVAVASVAAVDEGNAVFGTVTALDADAGETATLTYALTGPAPEGLSFGSNGSYFFDASGYDALAEGETRVLSVGFVATDVHGATSEPRRLTITLTGTNDAPVATAAVAAVDEDAVVTGTVTALDADAGETATLTYALTGAAPVGLSFRPDGSYSFDASGYGHLAQGETLQVQVGFTATDAQGASSNEETLSFTITGANDRPVVQDIAITLGENAATFGILSGRDADTGDSDSLTYALVGPAIPGLVVNPSGGFSYAASFDRLAQDETFSFTAVYVATDALGAQSDGGQLTITVVGSNDAPVVSGPITRTVTEDAGVVAVDALGNASDVDSAALSVLFTAPLPAGVSYDAGTQRFLIDLNAPAYQQLNTGQSATVTVNYGVSDGLATVPTFVTWTVQGVNDIPASPPVVTTGADPLDNDARGAAAAGILTGNNTAETIYGGAGGDTIAGQGGADTIYGGSGADSISGGGGTDLIYGGSGNDVITGDANADTIQGGYGADTLTGGAGGGISDVFVFASLSDTGDRITDFAPNTDRIDLGAIDAAPNDPAVGAFSFGGTTARAGGVWYLQLGGDTVVYVDTDGDVSSAELVISLTGTLTLAATDFVL</sequence>
<gene>
    <name evidence="4" type="ORF">H7F16_03140</name>
</gene>
<dbReference type="GO" id="GO:0007156">
    <property type="term" value="P:homophilic cell adhesion via plasma membrane adhesion molecules"/>
    <property type="evidence" value="ECO:0007669"/>
    <property type="project" value="InterPro"/>
</dbReference>
<comment type="caution">
    <text evidence="4">The sequence shown here is derived from an EMBL/GenBank/DDBJ whole genome shotgun (WGS) entry which is preliminary data.</text>
</comment>
<dbReference type="SUPFAM" id="SSF50974">
    <property type="entry name" value="Nitrous oxide reductase, N-terminal domain"/>
    <property type="match status" value="1"/>
</dbReference>
<dbReference type="GO" id="GO:0016020">
    <property type="term" value="C:membrane"/>
    <property type="evidence" value="ECO:0007669"/>
    <property type="project" value="InterPro"/>
</dbReference>
<reference evidence="4 5" key="1">
    <citation type="journal article" date="2017" name="Int. J. Syst. Evol. Microbiol.">
        <title>Gemmobacter straminiformis sp. nov., isolated from an artificial fountain.</title>
        <authorList>
            <person name="Kang J.Y."/>
            <person name="Kim M.J."/>
            <person name="Chun J."/>
            <person name="Son K.P."/>
            <person name="Jahng K.Y."/>
        </authorList>
    </citation>
    <scope>NUCLEOTIDE SEQUENCE [LARGE SCALE GENOMIC DNA]</scope>
    <source>
        <strain evidence="4 5">CAM-8</strain>
    </source>
</reference>
<dbReference type="EMBL" id="JACLQD010000001">
    <property type="protein sequence ID" value="MBC2834485.1"/>
    <property type="molecule type" value="Genomic_DNA"/>
</dbReference>
<dbReference type="InterPro" id="IPR018511">
    <property type="entry name" value="Hemolysin-typ_Ca-bd_CS"/>
</dbReference>
<evidence type="ECO:0000313" key="4">
    <source>
        <dbReference type="EMBL" id="MBC2834485.1"/>
    </source>
</evidence>
<dbReference type="NCBIfam" id="TIGR01965">
    <property type="entry name" value="VCBS_repeat"/>
    <property type="match status" value="6"/>
</dbReference>
<dbReference type="InterPro" id="IPR011049">
    <property type="entry name" value="Serralysin-like_metalloprot_C"/>
</dbReference>
<dbReference type="GO" id="GO:0005576">
    <property type="term" value="C:extracellular region"/>
    <property type="evidence" value="ECO:0007669"/>
    <property type="project" value="UniProtKB-SubCell"/>
</dbReference>
<dbReference type="InterPro" id="IPR050557">
    <property type="entry name" value="RTX_toxin/Mannuronan_C5-epim"/>
</dbReference>
<keyword evidence="5" id="KW-1185">Reference proteome</keyword>
<proteinExistence type="predicted"/>
<dbReference type="SUPFAM" id="SSF51120">
    <property type="entry name" value="beta-Roll"/>
    <property type="match status" value="3"/>
</dbReference>
<dbReference type="PANTHER" id="PTHR38340:SF1">
    <property type="entry name" value="S-LAYER PROTEIN"/>
    <property type="match status" value="1"/>
</dbReference>
<dbReference type="InterPro" id="IPR010221">
    <property type="entry name" value="VCBS_dom"/>
</dbReference>
<evidence type="ECO:0000259" key="3">
    <source>
        <dbReference type="PROSITE" id="PS50268"/>
    </source>
</evidence>
<keyword evidence="2" id="KW-0964">Secreted</keyword>
<protein>
    <recommendedName>
        <fullName evidence="3">Cadherin domain-containing protein</fullName>
    </recommendedName>
</protein>
<evidence type="ECO:0000256" key="1">
    <source>
        <dbReference type="ARBA" id="ARBA00004613"/>
    </source>
</evidence>
<dbReference type="CDD" id="cd11304">
    <property type="entry name" value="Cadherin_repeat"/>
    <property type="match status" value="1"/>
</dbReference>
<dbReference type="Pfam" id="PF00353">
    <property type="entry name" value="HemolysinCabind"/>
    <property type="match status" value="9"/>
</dbReference>
<dbReference type="PROSITE" id="PS50268">
    <property type="entry name" value="CADHERIN_2"/>
    <property type="match status" value="1"/>
</dbReference>
<organism evidence="4 5">
    <name type="scientific">Paragemmobacter straminiformis</name>
    <dbReference type="NCBI Taxonomy" id="2045119"/>
    <lineage>
        <taxon>Bacteria</taxon>
        <taxon>Pseudomonadati</taxon>
        <taxon>Pseudomonadota</taxon>
        <taxon>Alphaproteobacteria</taxon>
        <taxon>Rhodobacterales</taxon>
        <taxon>Paracoccaceae</taxon>
        <taxon>Paragemmobacter</taxon>
    </lineage>
</organism>
<feature type="domain" description="Cadherin" evidence="3">
    <location>
        <begin position="823"/>
        <end position="905"/>
    </location>
</feature>
<dbReference type="InterPro" id="IPR040853">
    <property type="entry name" value="RapA2_cadherin-like"/>
</dbReference>
<dbReference type="RefSeq" id="WP_185796084.1">
    <property type="nucleotide sequence ID" value="NZ_JACLQD010000001.1"/>
</dbReference>
<dbReference type="InterPro" id="IPR002126">
    <property type="entry name" value="Cadherin-like_dom"/>
</dbReference>
<dbReference type="PROSITE" id="PS00330">
    <property type="entry name" value="HEMOLYSIN_CALCIUM"/>
    <property type="match status" value="3"/>
</dbReference>
<evidence type="ECO:0000313" key="5">
    <source>
        <dbReference type="Proteomes" id="UP000555411"/>
    </source>
</evidence>
<dbReference type="InterPro" id="IPR001343">
    <property type="entry name" value="Hemolysn_Ca-bd"/>
</dbReference>
<comment type="subcellular location">
    <subcellularLocation>
        <location evidence="1">Secreted</location>
    </subcellularLocation>
</comment>
<dbReference type="Pfam" id="PF17803">
    <property type="entry name" value="Cadherin_4"/>
    <property type="match status" value="5"/>
</dbReference>
<dbReference type="GO" id="GO:0005509">
    <property type="term" value="F:calcium ion binding"/>
    <property type="evidence" value="ECO:0007669"/>
    <property type="project" value="InterPro"/>
</dbReference>
<name>A0A842I4Q5_9RHOB</name>
<dbReference type="Gene3D" id="2.150.10.10">
    <property type="entry name" value="Serralysin-like metalloprotease, C-terminal"/>
    <property type="match status" value="6"/>
</dbReference>
<dbReference type="InterPro" id="IPR011045">
    <property type="entry name" value="N2O_reductase_N"/>
</dbReference>